<accession>A0ACB9ARW4</accession>
<protein>
    <submittedName>
        <fullName evidence="1">Uncharacterized protein</fullName>
    </submittedName>
</protein>
<dbReference type="Proteomes" id="UP001056120">
    <property type="component" value="Linkage Group LG24"/>
</dbReference>
<dbReference type="EMBL" id="CM042041">
    <property type="protein sequence ID" value="KAI3712957.1"/>
    <property type="molecule type" value="Genomic_DNA"/>
</dbReference>
<name>A0ACB9ARW4_9ASTR</name>
<sequence>MIPQSHTCCLCTSLFTNGGANGMLVVVTGASHVANESRRTVIPGRITRKMQNKNQTVILLDPERQYIKQEGEVPVADFLWYSASRLCTRNCFNCAEIARVMNAAGRRLDALPQHCQFAIEANYRCGNCLVG</sequence>
<evidence type="ECO:0000313" key="1">
    <source>
        <dbReference type="EMBL" id="KAI3712957.1"/>
    </source>
</evidence>
<comment type="caution">
    <text evidence="1">The sequence shown here is derived from an EMBL/GenBank/DDBJ whole genome shotgun (WGS) entry which is preliminary data.</text>
</comment>
<organism evidence="1 2">
    <name type="scientific">Smallanthus sonchifolius</name>
    <dbReference type="NCBI Taxonomy" id="185202"/>
    <lineage>
        <taxon>Eukaryota</taxon>
        <taxon>Viridiplantae</taxon>
        <taxon>Streptophyta</taxon>
        <taxon>Embryophyta</taxon>
        <taxon>Tracheophyta</taxon>
        <taxon>Spermatophyta</taxon>
        <taxon>Magnoliopsida</taxon>
        <taxon>eudicotyledons</taxon>
        <taxon>Gunneridae</taxon>
        <taxon>Pentapetalae</taxon>
        <taxon>asterids</taxon>
        <taxon>campanulids</taxon>
        <taxon>Asterales</taxon>
        <taxon>Asteraceae</taxon>
        <taxon>Asteroideae</taxon>
        <taxon>Heliantheae alliance</taxon>
        <taxon>Millerieae</taxon>
        <taxon>Smallanthus</taxon>
    </lineage>
</organism>
<reference evidence="2" key="1">
    <citation type="journal article" date="2022" name="Mol. Ecol. Resour.">
        <title>The genomes of chicory, endive, great burdock and yacon provide insights into Asteraceae palaeo-polyploidization history and plant inulin production.</title>
        <authorList>
            <person name="Fan W."/>
            <person name="Wang S."/>
            <person name="Wang H."/>
            <person name="Wang A."/>
            <person name="Jiang F."/>
            <person name="Liu H."/>
            <person name="Zhao H."/>
            <person name="Xu D."/>
            <person name="Zhang Y."/>
        </authorList>
    </citation>
    <scope>NUCLEOTIDE SEQUENCE [LARGE SCALE GENOMIC DNA]</scope>
    <source>
        <strain evidence="2">cv. Yunnan</strain>
    </source>
</reference>
<keyword evidence="2" id="KW-1185">Reference proteome</keyword>
<proteinExistence type="predicted"/>
<reference evidence="1 2" key="2">
    <citation type="journal article" date="2022" name="Mol. Ecol. Resour.">
        <title>The genomes of chicory, endive, great burdock and yacon provide insights into Asteraceae paleo-polyploidization history and plant inulin production.</title>
        <authorList>
            <person name="Fan W."/>
            <person name="Wang S."/>
            <person name="Wang H."/>
            <person name="Wang A."/>
            <person name="Jiang F."/>
            <person name="Liu H."/>
            <person name="Zhao H."/>
            <person name="Xu D."/>
            <person name="Zhang Y."/>
        </authorList>
    </citation>
    <scope>NUCLEOTIDE SEQUENCE [LARGE SCALE GENOMIC DNA]</scope>
    <source>
        <strain evidence="2">cv. Yunnan</strain>
        <tissue evidence="1">Leaves</tissue>
    </source>
</reference>
<evidence type="ECO:0000313" key="2">
    <source>
        <dbReference type="Proteomes" id="UP001056120"/>
    </source>
</evidence>
<gene>
    <name evidence="1" type="ORF">L1987_71527</name>
</gene>